<comment type="caution">
    <text evidence="1">The sequence shown here is derived from an EMBL/GenBank/DDBJ whole genome shotgun (WGS) entry which is preliminary data.</text>
</comment>
<protein>
    <submittedName>
        <fullName evidence="1">Uncharacterized protein</fullName>
    </submittedName>
</protein>
<reference evidence="1 2" key="1">
    <citation type="submission" date="2024-03" db="EMBL/GenBank/DDBJ databases">
        <title>Adaptation during the transition from Ophiocordyceps entomopathogen to insect associate is accompanied by gene loss and intensified selection.</title>
        <authorList>
            <person name="Ward C.M."/>
            <person name="Onetto C.A."/>
            <person name="Borneman A.R."/>
        </authorList>
    </citation>
    <scope>NUCLEOTIDE SEQUENCE [LARGE SCALE GENOMIC DNA]</scope>
    <source>
        <strain evidence="1">AWRI1</strain>
        <tissue evidence="1">Single Adult Female</tissue>
    </source>
</reference>
<evidence type="ECO:0000313" key="2">
    <source>
        <dbReference type="Proteomes" id="UP001367676"/>
    </source>
</evidence>
<proteinExistence type="predicted"/>
<organism evidence="1 2">
    <name type="scientific">Parthenolecanium corni</name>
    <dbReference type="NCBI Taxonomy" id="536013"/>
    <lineage>
        <taxon>Eukaryota</taxon>
        <taxon>Metazoa</taxon>
        <taxon>Ecdysozoa</taxon>
        <taxon>Arthropoda</taxon>
        <taxon>Hexapoda</taxon>
        <taxon>Insecta</taxon>
        <taxon>Pterygota</taxon>
        <taxon>Neoptera</taxon>
        <taxon>Paraneoptera</taxon>
        <taxon>Hemiptera</taxon>
        <taxon>Sternorrhyncha</taxon>
        <taxon>Coccoidea</taxon>
        <taxon>Coccidae</taxon>
        <taxon>Parthenolecanium</taxon>
    </lineage>
</organism>
<name>A0AAN9T4E8_9HEMI</name>
<sequence length="183" mass="20821">MQPTLIEIALPSLQKPLKQNVVNICCLRNKSVLRQLRIVESLMKKSSYCGVTFNFNESLDAVVYFYNEKDLYPKTDDGASLIDSLDSYLSRVPTGQNVLIVGNTSEEGDLQPVEDLEKVLNVASSMSVNVRDKSFNKIFVSKDSKKHLNEYFDRNEAMRSKIIFEDDIFSILNVILQNENSNK</sequence>
<evidence type="ECO:0000313" key="1">
    <source>
        <dbReference type="EMBL" id="KAK7571109.1"/>
    </source>
</evidence>
<dbReference type="AlphaFoldDB" id="A0AAN9T4E8"/>
<gene>
    <name evidence="1" type="ORF">V9T40_014713</name>
</gene>
<keyword evidence="2" id="KW-1185">Reference proteome</keyword>
<dbReference type="Proteomes" id="UP001367676">
    <property type="component" value="Unassembled WGS sequence"/>
</dbReference>
<accession>A0AAN9T4E8</accession>
<dbReference type="EMBL" id="JBBCAQ010000041">
    <property type="protein sequence ID" value="KAK7571109.1"/>
    <property type="molecule type" value="Genomic_DNA"/>
</dbReference>